<dbReference type="RefSeq" id="WP_310841634.1">
    <property type="nucleotide sequence ID" value="NZ_JAVLSJ010000021.1"/>
</dbReference>
<dbReference type="Proteomes" id="UP001246576">
    <property type="component" value="Unassembled WGS sequence"/>
</dbReference>
<organism evidence="1 2">
    <name type="scientific">Herbaspirillum huttiense subsp. lycopersici</name>
    <dbReference type="NCBI Taxonomy" id="3074428"/>
    <lineage>
        <taxon>Bacteria</taxon>
        <taxon>Pseudomonadati</taxon>
        <taxon>Pseudomonadota</taxon>
        <taxon>Betaproteobacteria</taxon>
        <taxon>Burkholderiales</taxon>
        <taxon>Oxalobacteraceae</taxon>
        <taxon>Herbaspirillum</taxon>
    </lineage>
</organism>
<evidence type="ECO:0000313" key="2">
    <source>
        <dbReference type="Proteomes" id="UP001246576"/>
    </source>
</evidence>
<name>A0ABU2EV77_9BURK</name>
<keyword evidence="2" id="KW-1185">Reference proteome</keyword>
<comment type="caution">
    <text evidence="1">The sequence shown here is derived from an EMBL/GenBank/DDBJ whole genome shotgun (WGS) entry which is preliminary data.</text>
</comment>
<evidence type="ECO:0000313" key="1">
    <source>
        <dbReference type="EMBL" id="MDR9851742.1"/>
    </source>
</evidence>
<accession>A0ABU2EV77</accession>
<protein>
    <submittedName>
        <fullName evidence="1">Uncharacterized protein</fullName>
    </submittedName>
</protein>
<proteinExistence type="predicted"/>
<reference evidence="1" key="1">
    <citation type="submission" date="2023-09" db="EMBL/GenBank/DDBJ databases">
        <title>Description of first Herbaspirillum huttiense subsp. nephrolepsisexaltata and Herbaspirillum huttiense subsp. lycopersicon.</title>
        <authorList>
            <person name="Poudel M."/>
            <person name="Sharma A."/>
            <person name="Goss E."/>
            <person name="Tapia J.H."/>
            <person name="Harmon C.M."/>
            <person name="Jones J.B."/>
        </authorList>
    </citation>
    <scope>NUCLEOTIDE SEQUENCE</scope>
    <source>
        <strain evidence="1">SE1</strain>
    </source>
</reference>
<sequence length="106" mass="11895">MVFVGQNRLDKVLRERFPALIADIHHHPVLLFPDAPASSLYIPDLLRARYGVAGPKSAFPAQRQLPENPGSTWTLAASFMPMRTISSVSRRLEYRVEIGSLRLTLP</sequence>
<gene>
    <name evidence="1" type="ORF">RI048_26185</name>
</gene>
<dbReference type="EMBL" id="JAVLSJ010000021">
    <property type="protein sequence ID" value="MDR9851742.1"/>
    <property type="molecule type" value="Genomic_DNA"/>
</dbReference>